<name>A0A0D3BBR0_BRAOL</name>
<sequence>MRALGTETIGQINVEYKTKTMLNRELDECSLRYKKIVEADVHTATIAIKGNPKFAEEEQNLPMLILSPLSLFSPNLSFPNQRLCSPSGERPRVRARAAAGGSPSSLHVFSFCSPSPLPLPFRYVRSSRLGLAYPVEAPVARSLHMVEVALSPDLRRGLGERGFVSRLVRWCSAAPDLWLCACFGYGGSYLGSLRVGEILCLVLFLVCVPLVLSRVVVYGYKGFPSCPPTPSSSLSRFLVQFTPCVGDGLLSGFSLALRCGIILRWLWGLFVSWSRNCSLVFKDCGCGDGSRESLVVSESASSPSSHPGSVVLVLPQSAVVLRTFLRRDAVQASRGVTFFQLWWHCKVLILYIKKKKKKFAEDAIVDAGVEASVCEGGFPKGQSPLTDLTQKMVKICDVTRAIVRMLL</sequence>
<proteinExistence type="predicted"/>
<organism evidence="1 2">
    <name type="scientific">Brassica oleracea var. oleracea</name>
    <dbReference type="NCBI Taxonomy" id="109376"/>
    <lineage>
        <taxon>Eukaryota</taxon>
        <taxon>Viridiplantae</taxon>
        <taxon>Streptophyta</taxon>
        <taxon>Embryophyta</taxon>
        <taxon>Tracheophyta</taxon>
        <taxon>Spermatophyta</taxon>
        <taxon>Magnoliopsida</taxon>
        <taxon>eudicotyledons</taxon>
        <taxon>Gunneridae</taxon>
        <taxon>Pentapetalae</taxon>
        <taxon>rosids</taxon>
        <taxon>malvids</taxon>
        <taxon>Brassicales</taxon>
        <taxon>Brassicaceae</taxon>
        <taxon>Brassiceae</taxon>
        <taxon>Brassica</taxon>
    </lineage>
</organism>
<dbReference type="InterPro" id="IPR035513">
    <property type="entry name" value="Invertase/methylesterase_inhib"/>
</dbReference>
<protein>
    <submittedName>
        <fullName evidence="1">Uncharacterized protein</fullName>
    </submittedName>
</protein>
<dbReference type="OMA" id="RSLHMVE"/>
<dbReference type="EnsemblPlants" id="Bo3g068710.1">
    <property type="protein sequence ID" value="Bo3g068710.1"/>
    <property type="gene ID" value="Bo3g068710"/>
</dbReference>
<evidence type="ECO:0000313" key="1">
    <source>
        <dbReference type="EnsemblPlants" id="Bo3g068710.1"/>
    </source>
</evidence>
<accession>A0A0D3BBR0</accession>
<reference evidence="1" key="2">
    <citation type="submission" date="2015-03" db="UniProtKB">
        <authorList>
            <consortium name="EnsemblPlants"/>
        </authorList>
    </citation>
    <scope>IDENTIFICATION</scope>
</reference>
<dbReference type="Gene3D" id="1.20.140.40">
    <property type="entry name" value="Invertase/pectin methylesterase inhibitor family protein"/>
    <property type="match status" value="1"/>
</dbReference>
<dbReference type="Proteomes" id="UP000032141">
    <property type="component" value="Chromosome C3"/>
</dbReference>
<evidence type="ECO:0000313" key="2">
    <source>
        <dbReference type="Proteomes" id="UP000032141"/>
    </source>
</evidence>
<dbReference type="HOGENOM" id="CLU_676802_0_0_1"/>
<dbReference type="AlphaFoldDB" id="A0A0D3BBR0"/>
<reference evidence="1 2" key="1">
    <citation type="journal article" date="2014" name="Genome Biol.">
        <title>Transcriptome and methylome profiling reveals relics of genome dominance in the mesopolyploid Brassica oleracea.</title>
        <authorList>
            <person name="Parkin I.A."/>
            <person name="Koh C."/>
            <person name="Tang H."/>
            <person name="Robinson S.J."/>
            <person name="Kagale S."/>
            <person name="Clarke W.E."/>
            <person name="Town C.D."/>
            <person name="Nixon J."/>
            <person name="Krishnakumar V."/>
            <person name="Bidwell S.L."/>
            <person name="Denoeud F."/>
            <person name="Belcram H."/>
            <person name="Links M.G."/>
            <person name="Just J."/>
            <person name="Clarke C."/>
            <person name="Bender T."/>
            <person name="Huebert T."/>
            <person name="Mason A.S."/>
            <person name="Pires J.C."/>
            <person name="Barker G."/>
            <person name="Moore J."/>
            <person name="Walley P.G."/>
            <person name="Manoli S."/>
            <person name="Batley J."/>
            <person name="Edwards D."/>
            <person name="Nelson M.N."/>
            <person name="Wang X."/>
            <person name="Paterson A.H."/>
            <person name="King G."/>
            <person name="Bancroft I."/>
            <person name="Chalhoub B."/>
            <person name="Sharpe A.G."/>
        </authorList>
    </citation>
    <scope>NUCLEOTIDE SEQUENCE</scope>
    <source>
        <strain evidence="1 2">cv. TO1000</strain>
    </source>
</reference>
<dbReference type="SUPFAM" id="SSF101148">
    <property type="entry name" value="Plant invertase/pectin methylesterase inhibitor"/>
    <property type="match status" value="1"/>
</dbReference>
<dbReference type="Gramene" id="Bo3g068710.1">
    <property type="protein sequence ID" value="Bo3g068710.1"/>
    <property type="gene ID" value="Bo3g068710"/>
</dbReference>
<keyword evidence="2" id="KW-1185">Reference proteome</keyword>